<reference evidence="2" key="1">
    <citation type="journal article" date="2020" name="Stud. Mycol.">
        <title>101 Dothideomycetes genomes: a test case for predicting lifestyles and emergence of pathogens.</title>
        <authorList>
            <person name="Haridas S."/>
            <person name="Albert R."/>
            <person name="Binder M."/>
            <person name="Bloem J."/>
            <person name="Labutti K."/>
            <person name="Salamov A."/>
            <person name="Andreopoulos B."/>
            <person name="Baker S."/>
            <person name="Barry K."/>
            <person name="Bills G."/>
            <person name="Bluhm B."/>
            <person name="Cannon C."/>
            <person name="Castanera R."/>
            <person name="Culley D."/>
            <person name="Daum C."/>
            <person name="Ezra D."/>
            <person name="Gonzalez J."/>
            <person name="Henrissat B."/>
            <person name="Kuo A."/>
            <person name="Liang C."/>
            <person name="Lipzen A."/>
            <person name="Lutzoni F."/>
            <person name="Magnuson J."/>
            <person name="Mondo S."/>
            <person name="Nolan M."/>
            <person name="Ohm R."/>
            <person name="Pangilinan J."/>
            <person name="Park H.-J."/>
            <person name="Ramirez L."/>
            <person name="Alfaro M."/>
            <person name="Sun H."/>
            <person name="Tritt A."/>
            <person name="Yoshinaga Y."/>
            <person name="Zwiers L.-H."/>
            <person name="Turgeon B."/>
            <person name="Goodwin S."/>
            <person name="Spatafora J."/>
            <person name="Crous P."/>
            <person name="Grigoriev I."/>
        </authorList>
    </citation>
    <scope>NUCLEOTIDE SEQUENCE</scope>
    <source>
        <strain evidence="2">CBS 260.36</strain>
    </source>
</reference>
<dbReference type="InterPro" id="IPR032704">
    <property type="entry name" value="Cms1"/>
</dbReference>
<dbReference type="AlphaFoldDB" id="A0A9P4MPL9"/>
<evidence type="ECO:0008006" key="4">
    <source>
        <dbReference type="Google" id="ProtNLM"/>
    </source>
</evidence>
<dbReference type="SUPFAM" id="SSF52540">
    <property type="entry name" value="P-loop containing nucleoside triphosphate hydrolases"/>
    <property type="match status" value="1"/>
</dbReference>
<dbReference type="GO" id="GO:0030686">
    <property type="term" value="C:90S preribosome"/>
    <property type="evidence" value="ECO:0007669"/>
    <property type="project" value="TreeGrafter"/>
</dbReference>
<organism evidence="2 3">
    <name type="scientific">Myriangium duriaei CBS 260.36</name>
    <dbReference type="NCBI Taxonomy" id="1168546"/>
    <lineage>
        <taxon>Eukaryota</taxon>
        <taxon>Fungi</taxon>
        <taxon>Dikarya</taxon>
        <taxon>Ascomycota</taxon>
        <taxon>Pezizomycotina</taxon>
        <taxon>Dothideomycetes</taxon>
        <taxon>Dothideomycetidae</taxon>
        <taxon>Myriangiales</taxon>
        <taxon>Myriangiaceae</taxon>
        <taxon>Myriangium</taxon>
    </lineage>
</organism>
<proteinExistence type="predicted"/>
<evidence type="ECO:0000256" key="1">
    <source>
        <dbReference type="SAM" id="MobiDB-lite"/>
    </source>
</evidence>
<dbReference type="Gene3D" id="3.40.50.300">
    <property type="entry name" value="P-loop containing nucleotide triphosphate hydrolases"/>
    <property type="match status" value="1"/>
</dbReference>
<sequence>MVHLDEARLQSPELSGSPVTSPPPTSPDLKKRKRKNDDESESKPQSKRAAKRKKAKNSNTVAYDEALDVEAGINHAIAHMDSQLLADHVAQRNRRFNSDLSTMELEDMQIPASAIIDSSTWREQRDLDHLPSFLEHFSPYRPNTIALNEAARDKGSPHTLVVTGAGLRAADLTRALRKFQTKEAKVEKLFAKHIKLKEAIDSVKKSRIGIGVGTPQRIADLLEDGALRFKHIRKIVVDASHIDTKKRGILDMRETHVPLMTLLCRKEFKERYSSTEKRLEVLFY</sequence>
<evidence type="ECO:0000313" key="2">
    <source>
        <dbReference type="EMBL" id="KAF2157379.1"/>
    </source>
</evidence>
<name>A0A9P4MPL9_9PEZI</name>
<feature type="compositionally biased region" description="Basic residues" evidence="1">
    <location>
        <begin position="45"/>
        <end position="56"/>
    </location>
</feature>
<dbReference type="InterPro" id="IPR027417">
    <property type="entry name" value="P-loop_NTPase"/>
</dbReference>
<dbReference type="EMBL" id="ML996081">
    <property type="protein sequence ID" value="KAF2157379.1"/>
    <property type="molecule type" value="Genomic_DNA"/>
</dbReference>
<dbReference type="PANTHER" id="PTHR24030">
    <property type="entry name" value="PROTEIN CMSS1"/>
    <property type="match status" value="1"/>
</dbReference>
<dbReference type="OrthoDB" id="1929311at2759"/>
<accession>A0A9P4MPL9</accession>
<comment type="caution">
    <text evidence="2">The sequence shown here is derived from an EMBL/GenBank/DDBJ whole genome shotgun (WGS) entry which is preliminary data.</text>
</comment>
<feature type="compositionally biased region" description="Basic and acidic residues" evidence="1">
    <location>
        <begin position="35"/>
        <end position="44"/>
    </location>
</feature>
<dbReference type="Proteomes" id="UP000799439">
    <property type="component" value="Unassembled WGS sequence"/>
</dbReference>
<keyword evidence="3" id="KW-1185">Reference proteome</keyword>
<dbReference type="Pfam" id="PF14617">
    <property type="entry name" value="CMS1"/>
    <property type="match status" value="1"/>
</dbReference>
<evidence type="ECO:0000313" key="3">
    <source>
        <dbReference type="Proteomes" id="UP000799439"/>
    </source>
</evidence>
<dbReference type="GO" id="GO:0005634">
    <property type="term" value="C:nucleus"/>
    <property type="evidence" value="ECO:0007669"/>
    <property type="project" value="TreeGrafter"/>
</dbReference>
<feature type="region of interest" description="Disordered" evidence="1">
    <location>
        <begin position="1"/>
        <end position="58"/>
    </location>
</feature>
<gene>
    <name evidence="2" type="ORF">K461DRAFT_284020</name>
</gene>
<protein>
    <recommendedName>
        <fullName evidence="4">Protein CMS1</fullName>
    </recommendedName>
</protein>
<dbReference type="PANTHER" id="PTHR24030:SF0">
    <property type="entry name" value="PROTEIN CMSS1"/>
    <property type="match status" value="1"/>
</dbReference>